<dbReference type="Pfam" id="PF01478">
    <property type="entry name" value="Peptidase_A24"/>
    <property type="match status" value="1"/>
</dbReference>
<organism evidence="3">
    <name type="scientific">bioreactor metagenome</name>
    <dbReference type="NCBI Taxonomy" id="1076179"/>
    <lineage>
        <taxon>unclassified sequences</taxon>
        <taxon>metagenomes</taxon>
        <taxon>ecological metagenomes</taxon>
    </lineage>
</organism>
<evidence type="ECO:0000256" key="1">
    <source>
        <dbReference type="SAM" id="Phobius"/>
    </source>
</evidence>
<evidence type="ECO:0000259" key="2">
    <source>
        <dbReference type="Pfam" id="PF01478"/>
    </source>
</evidence>
<comment type="caution">
    <text evidence="3">The sequence shown here is derived from an EMBL/GenBank/DDBJ whole genome shotgun (WGS) entry which is preliminary data.</text>
</comment>
<dbReference type="EMBL" id="VSSQ01069004">
    <property type="protein sequence ID" value="MPN21108.1"/>
    <property type="molecule type" value="Genomic_DNA"/>
</dbReference>
<feature type="transmembrane region" description="Helical" evidence="1">
    <location>
        <begin position="125"/>
        <end position="143"/>
    </location>
</feature>
<gene>
    <name evidence="3" type="ORF">SDC9_168487</name>
</gene>
<keyword evidence="1" id="KW-1133">Transmembrane helix</keyword>
<keyword evidence="1" id="KW-0472">Membrane</keyword>
<dbReference type="Gene3D" id="1.20.120.1220">
    <property type="match status" value="1"/>
</dbReference>
<keyword evidence="1" id="KW-0812">Transmembrane</keyword>
<sequence>MQADGVAQAALFCCLLLAASVWDIRKRIVPDTLCALVFCTGLLAYTPDKLSGILLALPLLIAALIKEGGMGGGDIKLTAVAGFVLGLPVGTEGLILGLSAVLGYDMIRKGIRKLKKTEMSAAGERILPLAPFLSAGFIAAYFMNLTGGLIL</sequence>
<dbReference type="GO" id="GO:0004190">
    <property type="term" value="F:aspartic-type endopeptidase activity"/>
    <property type="evidence" value="ECO:0007669"/>
    <property type="project" value="InterPro"/>
</dbReference>
<dbReference type="AlphaFoldDB" id="A0A645G2N6"/>
<protein>
    <recommendedName>
        <fullName evidence="2">Prepilin type IV endopeptidase peptidase domain-containing protein</fullName>
    </recommendedName>
</protein>
<evidence type="ECO:0000313" key="3">
    <source>
        <dbReference type="EMBL" id="MPN21108.1"/>
    </source>
</evidence>
<feature type="transmembrane region" description="Helical" evidence="1">
    <location>
        <begin position="6"/>
        <end position="24"/>
    </location>
</feature>
<dbReference type="GO" id="GO:0016020">
    <property type="term" value="C:membrane"/>
    <property type="evidence" value="ECO:0007669"/>
    <property type="project" value="InterPro"/>
</dbReference>
<reference evidence="3" key="1">
    <citation type="submission" date="2019-08" db="EMBL/GenBank/DDBJ databases">
        <authorList>
            <person name="Kucharzyk K."/>
            <person name="Murdoch R.W."/>
            <person name="Higgins S."/>
            <person name="Loffler F."/>
        </authorList>
    </citation>
    <scope>NUCLEOTIDE SEQUENCE</scope>
</reference>
<feature type="transmembrane region" description="Helical" evidence="1">
    <location>
        <begin position="77"/>
        <end position="104"/>
    </location>
</feature>
<feature type="domain" description="Prepilin type IV endopeptidase peptidase" evidence="2">
    <location>
        <begin position="11"/>
        <end position="94"/>
    </location>
</feature>
<name>A0A645G2N6_9ZZZZ</name>
<accession>A0A645G2N6</accession>
<proteinExistence type="predicted"/>
<dbReference type="InterPro" id="IPR000045">
    <property type="entry name" value="Prepilin_IV_endopep_pep"/>
</dbReference>
<feature type="transmembrane region" description="Helical" evidence="1">
    <location>
        <begin position="36"/>
        <end position="65"/>
    </location>
</feature>